<dbReference type="PROSITE" id="PS00636">
    <property type="entry name" value="DNAJ_1"/>
    <property type="match status" value="1"/>
</dbReference>
<proteinExistence type="predicted"/>
<evidence type="ECO:0000259" key="1">
    <source>
        <dbReference type="PROSITE" id="PS50076"/>
    </source>
</evidence>
<feature type="domain" description="J" evidence="1">
    <location>
        <begin position="151"/>
        <end position="229"/>
    </location>
</feature>
<reference evidence="2 3" key="1">
    <citation type="submission" date="2024-02" db="EMBL/GenBank/DDBJ databases">
        <authorList>
            <person name="Chen Y."/>
            <person name="Shah S."/>
            <person name="Dougan E. K."/>
            <person name="Thang M."/>
            <person name="Chan C."/>
        </authorList>
    </citation>
    <scope>NUCLEOTIDE SEQUENCE [LARGE SCALE GENOMIC DNA]</scope>
</reference>
<dbReference type="InterPro" id="IPR025197">
    <property type="entry name" value="DUF4116"/>
</dbReference>
<keyword evidence="3" id="KW-1185">Reference proteome</keyword>
<organism evidence="2 3">
    <name type="scientific">Durusdinium trenchii</name>
    <dbReference type="NCBI Taxonomy" id="1381693"/>
    <lineage>
        <taxon>Eukaryota</taxon>
        <taxon>Sar</taxon>
        <taxon>Alveolata</taxon>
        <taxon>Dinophyceae</taxon>
        <taxon>Suessiales</taxon>
        <taxon>Symbiodiniaceae</taxon>
        <taxon>Durusdinium</taxon>
    </lineage>
</organism>
<dbReference type="PANTHER" id="PTHR43948">
    <property type="entry name" value="DNAJ HOMOLOG SUBFAMILY B"/>
    <property type="match status" value="1"/>
</dbReference>
<dbReference type="PANTHER" id="PTHR43948:SF10">
    <property type="entry name" value="MRJ, ISOFORM E"/>
    <property type="match status" value="1"/>
</dbReference>
<dbReference type="PRINTS" id="PR00625">
    <property type="entry name" value="JDOMAIN"/>
</dbReference>
<dbReference type="Pfam" id="PF13475">
    <property type="entry name" value="DUF4116"/>
    <property type="match status" value="1"/>
</dbReference>
<dbReference type="InterPro" id="IPR018253">
    <property type="entry name" value="DnaJ_domain_CS"/>
</dbReference>
<evidence type="ECO:0000313" key="2">
    <source>
        <dbReference type="EMBL" id="CAK9003782.1"/>
    </source>
</evidence>
<keyword evidence="2" id="KW-0238">DNA-binding</keyword>
<evidence type="ECO:0000313" key="3">
    <source>
        <dbReference type="Proteomes" id="UP001642464"/>
    </source>
</evidence>
<dbReference type="Gene3D" id="1.10.287.110">
    <property type="entry name" value="DnaJ domain"/>
    <property type="match status" value="1"/>
</dbReference>
<dbReference type="InterPro" id="IPR036869">
    <property type="entry name" value="J_dom_sf"/>
</dbReference>
<accession>A0ABP0IME6</accession>
<dbReference type="PROSITE" id="PS50076">
    <property type="entry name" value="DNAJ_2"/>
    <property type="match status" value="1"/>
</dbReference>
<dbReference type="Pfam" id="PF00226">
    <property type="entry name" value="DnaJ"/>
    <property type="match status" value="1"/>
</dbReference>
<comment type="caution">
    <text evidence="2">The sequence shown here is derived from an EMBL/GenBank/DDBJ whole genome shotgun (WGS) entry which is preliminary data.</text>
</comment>
<dbReference type="Proteomes" id="UP001642464">
    <property type="component" value="Unassembled WGS sequence"/>
</dbReference>
<gene>
    <name evidence="2" type="ORF">SCF082_LOCUS7897</name>
</gene>
<name>A0ABP0IME6_9DINO</name>
<dbReference type="GO" id="GO:0003677">
    <property type="term" value="F:DNA binding"/>
    <property type="evidence" value="ECO:0007669"/>
    <property type="project" value="UniProtKB-KW"/>
</dbReference>
<protein>
    <submittedName>
        <fullName evidence="2">Curved DNA-binding protein</fullName>
    </submittedName>
</protein>
<dbReference type="SUPFAM" id="SSF46565">
    <property type="entry name" value="Chaperone J-domain"/>
    <property type="match status" value="1"/>
</dbReference>
<sequence length="518" mass="55219">MAAVQQNGYVISDSSFDASLRDDPDIALAAVSYDGCALKHVSAQLRKDRQIVLAAVRSNGNAIMWADPVFRSDREVMLQAVRYHGTLLRCASEVVYQASLAEPHGGQPEPKGVDALLNLLNLFGGWVGPPTSNRLLRLSSRPHCHIPIRLEDEKIVYIEDCSRFGLQMLVRLIFHLLKGAMLMPTFSTGGCPHQCRTGKEEAEDEFKRLAEAYDVLNDPEKRKKYDQFGKEGLQGGDSGAGVSPEQAQAEMFFNLFGGGRPSQGTTRVVFSGPGGESMDVDGINLSDIFMSMGLGGMGMGGMNGMGGLGGMGGMNGMGGMSGMGSMGGMGGLGGMGSFGGMGGMGQAHRASSRTYGTIKAGEMVIVHSLNKAKEHNGKRGHVGGFDPQRCRYEIRLEDGPVIHVRPENITQQSTVTIHGLNSKPELNGKTAQIVSFDPATKRYVVLVNAGSAAPVIVSLQGGNCILKPGTAVRLCGLSKAQLNGSRAQVSEVDLSAGRYQVHLENGKQIKVKFENVLC</sequence>
<dbReference type="EMBL" id="CAXAMM010004492">
    <property type="protein sequence ID" value="CAK9003782.1"/>
    <property type="molecule type" value="Genomic_DNA"/>
</dbReference>
<dbReference type="InterPro" id="IPR001623">
    <property type="entry name" value="DnaJ_domain"/>
</dbReference>